<evidence type="ECO:0000313" key="4">
    <source>
        <dbReference type="Ensembl" id="ENSPREP00000020264.1"/>
    </source>
</evidence>
<dbReference type="InterPro" id="IPR002110">
    <property type="entry name" value="Ankyrin_rpt"/>
</dbReference>
<keyword evidence="5" id="KW-1185">Reference proteome</keyword>
<dbReference type="SMART" id="SM00248">
    <property type="entry name" value="ANK"/>
    <property type="match status" value="2"/>
</dbReference>
<dbReference type="PROSITE" id="PS50297">
    <property type="entry name" value="ANK_REP_REGION"/>
    <property type="match status" value="1"/>
</dbReference>
<organism evidence="4 5">
    <name type="scientific">Poecilia reticulata</name>
    <name type="common">Guppy</name>
    <name type="synonym">Acanthophacelus reticulatus</name>
    <dbReference type="NCBI Taxonomy" id="8081"/>
    <lineage>
        <taxon>Eukaryota</taxon>
        <taxon>Metazoa</taxon>
        <taxon>Chordata</taxon>
        <taxon>Craniata</taxon>
        <taxon>Vertebrata</taxon>
        <taxon>Euteleostomi</taxon>
        <taxon>Actinopterygii</taxon>
        <taxon>Neopterygii</taxon>
        <taxon>Teleostei</taxon>
        <taxon>Neoteleostei</taxon>
        <taxon>Acanthomorphata</taxon>
        <taxon>Ovalentaria</taxon>
        <taxon>Atherinomorphae</taxon>
        <taxon>Cyprinodontiformes</taxon>
        <taxon>Poeciliidae</taxon>
        <taxon>Poeciliinae</taxon>
        <taxon>Poecilia</taxon>
    </lineage>
</organism>
<dbReference type="Gene3D" id="1.25.40.20">
    <property type="entry name" value="Ankyrin repeat-containing domain"/>
    <property type="match status" value="2"/>
</dbReference>
<dbReference type="OMA" id="RCVQIEG"/>
<keyword evidence="2 3" id="KW-0040">ANK repeat</keyword>
<feature type="repeat" description="ANK" evidence="3">
    <location>
        <begin position="49"/>
        <end position="81"/>
    </location>
</feature>
<proteinExistence type="predicted"/>
<dbReference type="SUPFAM" id="SSF48403">
    <property type="entry name" value="Ankyrin repeat"/>
    <property type="match status" value="1"/>
</dbReference>
<evidence type="ECO:0000256" key="3">
    <source>
        <dbReference type="PROSITE-ProRule" id="PRU00023"/>
    </source>
</evidence>
<dbReference type="PANTHER" id="PTHR24171">
    <property type="entry name" value="ANKYRIN REPEAT DOMAIN-CONTAINING PROTEIN 39-RELATED"/>
    <property type="match status" value="1"/>
</dbReference>
<evidence type="ECO:0000313" key="5">
    <source>
        <dbReference type="Proteomes" id="UP000242638"/>
    </source>
</evidence>
<evidence type="ECO:0000256" key="2">
    <source>
        <dbReference type="ARBA" id="ARBA00023043"/>
    </source>
</evidence>
<dbReference type="Proteomes" id="UP000242638">
    <property type="component" value="Unassembled WGS sequence"/>
</dbReference>
<accession>A0A3P9PEN7</accession>
<dbReference type="Pfam" id="PF12796">
    <property type="entry name" value="Ank_2"/>
    <property type="match status" value="1"/>
</dbReference>
<dbReference type="GeneTree" id="ENSGT00910000144630"/>
<dbReference type="Ensembl" id="ENSPRET00000020479.1">
    <property type="protein sequence ID" value="ENSPREP00000020264.1"/>
    <property type="gene ID" value="ENSPREG00000013710.1"/>
</dbReference>
<reference evidence="4" key="3">
    <citation type="submission" date="2025-09" db="UniProtKB">
        <authorList>
            <consortium name="Ensembl"/>
        </authorList>
    </citation>
    <scope>IDENTIFICATION</scope>
    <source>
        <strain evidence="4">Guanapo</strain>
    </source>
</reference>
<evidence type="ECO:0000256" key="1">
    <source>
        <dbReference type="ARBA" id="ARBA00022737"/>
    </source>
</evidence>
<keyword evidence="1" id="KW-0677">Repeat</keyword>
<dbReference type="PROSITE" id="PS50088">
    <property type="entry name" value="ANK_REPEAT"/>
    <property type="match status" value="1"/>
</dbReference>
<name>A0A3P9PEN7_POERE</name>
<reference evidence="4" key="2">
    <citation type="submission" date="2025-08" db="UniProtKB">
        <authorList>
            <consortium name="Ensembl"/>
        </authorList>
    </citation>
    <scope>IDENTIFICATION</scope>
    <source>
        <strain evidence="4">Guanapo</strain>
    </source>
</reference>
<dbReference type="STRING" id="8081.ENSPREP00000020264"/>
<dbReference type="AlphaFoldDB" id="A0A3P9PEN7"/>
<dbReference type="PANTHER" id="PTHR24171:SF9">
    <property type="entry name" value="ANKYRIN REPEAT DOMAIN-CONTAINING PROTEIN 39"/>
    <property type="match status" value="1"/>
</dbReference>
<reference evidence="5" key="1">
    <citation type="submission" date="2013-11" db="EMBL/GenBank/DDBJ databases">
        <title>The genomic landscape of the Guanapo guppy.</title>
        <authorList>
            <person name="Kuenstner A."/>
            <person name="Dreyer C."/>
        </authorList>
    </citation>
    <scope>NUCLEOTIDE SEQUENCE</scope>
    <source>
        <strain evidence="5">Guanapo</strain>
    </source>
</reference>
<sequence length="108" mass="11915">MRFFLDRGSDPLGSDRFGVTALHVASALDYEDMVQFLLDREGRARTLLDQQTPLHYAAKNDAVRSIKLLLRAGAAIGCTDYKQRTPLQLAASMGCMAAWLRTAVATIQ</sequence>
<protein>
    <submittedName>
        <fullName evidence="4">Uncharacterized protein</fullName>
    </submittedName>
</protein>
<dbReference type="Pfam" id="PF00023">
    <property type="entry name" value="Ank"/>
    <property type="match status" value="1"/>
</dbReference>
<dbReference type="InterPro" id="IPR036770">
    <property type="entry name" value="Ankyrin_rpt-contain_sf"/>
</dbReference>